<dbReference type="PANTHER" id="PTHR13619">
    <property type="entry name" value="PHOSPHATIDATE CYTIDYLYLTRANSFERASE, MITOCHONDRIAL"/>
    <property type="match status" value="1"/>
</dbReference>
<protein>
    <recommendedName>
        <fullName evidence="7">Phosphatidate cytidylyltransferase, mitochondrial</fullName>
        <ecNumber evidence="6">2.7.7.41</ecNumber>
    </recommendedName>
    <alternativeName>
        <fullName evidence="18">CDP-diacylglycerol synthase</fullName>
    </alternativeName>
    <alternativeName>
        <fullName evidence="19">Mitochondrial translocator assembly and maintenance protein 41 homolog</fullName>
    </alternativeName>
</protein>
<dbReference type="GO" id="GO:0034553">
    <property type="term" value="P:mitochondrial respiratory chain complex II assembly"/>
    <property type="evidence" value="ECO:0007669"/>
    <property type="project" value="InterPro"/>
</dbReference>
<evidence type="ECO:0000256" key="17">
    <source>
        <dbReference type="ARBA" id="ARBA00023264"/>
    </source>
</evidence>
<sequence>MSVARSKLQKEVIRLYRDFLRTLSAPRDNSSAANTTITAQIRLTDSERSALRETIKREFRREAALYKRTDILQIEAAVRRGRRRLEDLQSARCISCSDLSGPMSPVSIALLKRIVSSLSPNTNNISGAFAYGSVVFPQHGRPTGNGQIDLVLLVTDPVQWHLLNIQRNPKHYNLLMRSAKGRTTMPFYLRTILTSWPGPNIYYNPLVKWYDQETKNTLLLKYGVVKVDNAIDDLISWSDLYIAGRLHKPVLWIPVTDGSDGHAIEYKMWSGEKSLFAPLDDAQRTNLISALSYVLLTSASTEHVLHESDLFRALASISYQGDWRMIVGEDKNKVARLVTGSERVAKFRRLYQPCFSEPSLSKFLSFEQSSSRTDEFVLRIIPPRDDPTFIAALLHNLPARLRTVIYRNKVAKNGQRSGQIPVGTIRDAVRRAAVRTVRRSSVQQTLLGFLSAGPGRSVKYALAKLQKMFASLGVVRWS</sequence>
<keyword evidence="21" id="KW-1185">Reference proteome</keyword>
<proteinExistence type="inferred from homology"/>
<gene>
    <name evidence="20" type="ORF">FBUS_08271</name>
</gene>
<dbReference type="AlphaFoldDB" id="A0A8E0RZ60"/>
<dbReference type="UniPathway" id="UPA00557">
    <property type="reaction ID" value="UER00614"/>
</dbReference>
<keyword evidence="11" id="KW-0999">Mitochondrion inner membrane</keyword>
<evidence type="ECO:0000256" key="16">
    <source>
        <dbReference type="ARBA" id="ARBA00023209"/>
    </source>
</evidence>
<dbReference type="InterPro" id="IPR045295">
    <property type="entry name" value="Complex1_LYR_SDHAF1_LYRM8"/>
</dbReference>
<evidence type="ECO:0000256" key="19">
    <source>
        <dbReference type="ARBA" id="ARBA00031502"/>
    </source>
</evidence>
<keyword evidence="15" id="KW-0472">Membrane</keyword>
<comment type="cofactor">
    <cofactor evidence="1">
        <name>Mg(2+)</name>
        <dbReference type="ChEBI" id="CHEBI:18420"/>
    </cofactor>
</comment>
<dbReference type="EC" id="2.7.7.41" evidence="6"/>
<dbReference type="InterPro" id="IPR015222">
    <property type="entry name" value="Tam41"/>
</dbReference>
<keyword evidence="13" id="KW-0443">Lipid metabolism</keyword>
<keyword evidence="9" id="KW-0808">Transferase</keyword>
<dbReference type="GO" id="GO:0032049">
    <property type="term" value="P:cardiolipin biosynthetic process"/>
    <property type="evidence" value="ECO:0007669"/>
    <property type="project" value="InterPro"/>
</dbReference>
<evidence type="ECO:0000256" key="8">
    <source>
        <dbReference type="ARBA" id="ARBA00022516"/>
    </source>
</evidence>
<organism evidence="20 21">
    <name type="scientific">Fasciolopsis buskii</name>
    <dbReference type="NCBI Taxonomy" id="27845"/>
    <lineage>
        <taxon>Eukaryota</taxon>
        <taxon>Metazoa</taxon>
        <taxon>Spiralia</taxon>
        <taxon>Lophotrochozoa</taxon>
        <taxon>Platyhelminthes</taxon>
        <taxon>Trematoda</taxon>
        <taxon>Digenea</taxon>
        <taxon>Plagiorchiida</taxon>
        <taxon>Echinostomata</taxon>
        <taxon>Echinostomatoidea</taxon>
        <taxon>Fasciolidae</taxon>
        <taxon>Fasciolopsis</taxon>
    </lineage>
</organism>
<dbReference type="Proteomes" id="UP000728185">
    <property type="component" value="Unassembled WGS sequence"/>
</dbReference>
<dbReference type="GO" id="GO:0004605">
    <property type="term" value="F:phosphatidate cytidylyltransferase activity"/>
    <property type="evidence" value="ECO:0007669"/>
    <property type="project" value="UniProtKB-EC"/>
</dbReference>
<keyword evidence="8" id="KW-0444">Lipid biosynthesis</keyword>
<reference evidence="20" key="1">
    <citation type="submission" date="2019-05" db="EMBL/GenBank/DDBJ databases">
        <title>Annotation for the trematode Fasciolopsis buski.</title>
        <authorList>
            <person name="Choi Y.-J."/>
        </authorList>
    </citation>
    <scope>NUCLEOTIDE SEQUENCE</scope>
    <source>
        <strain evidence="20">HT</strain>
        <tissue evidence="20">Whole worm</tissue>
    </source>
</reference>
<comment type="pathway">
    <text evidence="3">Phospholipid metabolism; CDP-diacylglycerol biosynthesis; CDP-diacylglycerol from sn-glycerol 3-phosphate: step 3/3.</text>
</comment>
<keyword evidence="10 20" id="KW-0548">Nucleotidyltransferase</keyword>
<keyword evidence="12" id="KW-0460">Magnesium</keyword>
<comment type="subcellular location">
    <subcellularLocation>
        <location evidence="2">Mitochondrion inner membrane</location>
        <topology evidence="2">Peripheral membrane protein</topology>
        <orientation evidence="2">Matrix side</orientation>
    </subcellularLocation>
</comment>
<evidence type="ECO:0000256" key="12">
    <source>
        <dbReference type="ARBA" id="ARBA00022842"/>
    </source>
</evidence>
<evidence type="ECO:0000313" key="21">
    <source>
        <dbReference type="Proteomes" id="UP000728185"/>
    </source>
</evidence>
<dbReference type="Pfam" id="PF09139">
    <property type="entry name" value="Tam41_Mmp37"/>
    <property type="match status" value="1"/>
</dbReference>
<keyword evidence="14" id="KW-0496">Mitochondrion</keyword>
<dbReference type="EMBL" id="LUCM01005003">
    <property type="protein sequence ID" value="KAA0193480.1"/>
    <property type="molecule type" value="Genomic_DNA"/>
</dbReference>
<evidence type="ECO:0000256" key="18">
    <source>
        <dbReference type="ARBA" id="ARBA00029893"/>
    </source>
</evidence>
<keyword evidence="16" id="KW-0594">Phospholipid biosynthesis</keyword>
<evidence type="ECO:0000256" key="6">
    <source>
        <dbReference type="ARBA" id="ARBA00012487"/>
    </source>
</evidence>
<evidence type="ECO:0000256" key="15">
    <source>
        <dbReference type="ARBA" id="ARBA00023136"/>
    </source>
</evidence>
<evidence type="ECO:0000313" key="20">
    <source>
        <dbReference type="EMBL" id="KAA0193480.1"/>
    </source>
</evidence>
<name>A0A8E0RZ60_9TREM</name>
<accession>A0A8E0RZ60</accession>
<evidence type="ECO:0000256" key="5">
    <source>
        <dbReference type="ARBA" id="ARBA00005458"/>
    </source>
</evidence>
<comment type="caution">
    <text evidence="20">The sequence shown here is derived from an EMBL/GenBank/DDBJ whole genome shotgun (WGS) entry which is preliminary data.</text>
</comment>
<evidence type="ECO:0000256" key="1">
    <source>
        <dbReference type="ARBA" id="ARBA00001946"/>
    </source>
</evidence>
<dbReference type="OrthoDB" id="341477at2759"/>
<evidence type="ECO:0000256" key="4">
    <source>
        <dbReference type="ARBA" id="ARBA00005189"/>
    </source>
</evidence>
<comment type="similarity">
    <text evidence="5">Belongs to the TAM41 family.</text>
</comment>
<dbReference type="PANTHER" id="PTHR13619:SF0">
    <property type="entry name" value="PHOSPHATIDATE CYTIDYLYLTRANSFERASE, MITOCHONDRIAL"/>
    <property type="match status" value="1"/>
</dbReference>
<evidence type="ECO:0000256" key="9">
    <source>
        <dbReference type="ARBA" id="ARBA00022679"/>
    </source>
</evidence>
<evidence type="ECO:0000256" key="3">
    <source>
        <dbReference type="ARBA" id="ARBA00005119"/>
    </source>
</evidence>
<evidence type="ECO:0000256" key="2">
    <source>
        <dbReference type="ARBA" id="ARBA00004443"/>
    </source>
</evidence>
<dbReference type="GO" id="GO:0016024">
    <property type="term" value="P:CDP-diacylglycerol biosynthetic process"/>
    <property type="evidence" value="ECO:0007669"/>
    <property type="project" value="UniProtKB-UniPathway"/>
</dbReference>
<dbReference type="CDD" id="cd20268">
    <property type="entry name" value="Complex1_LYR_SDHAF1_LYRM8"/>
    <property type="match status" value="1"/>
</dbReference>
<evidence type="ECO:0000256" key="11">
    <source>
        <dbReference type="ARBA" id="ARBA00022792"/>
    </source>
</evidence>
<evidence type="ECO:0000256" key="14">
    <source>
        <dbReference type="ARBA" id="ARBA00023128"/>
    </source>
</evidence>
<evidence type="ECO:0000256" key="7">
    <source>
        <dbReference type="ARBA" id="ARBA00018337"/>
    </source>
</evidence>
<evidence type="ECO:0000256" key="13">
    <source>
        <dbReference type="ARBA" id="ARBA00023098"/>
    </source>
</evidence>
<dbReference type="GO" id="GO:0005743">
    <property type="term" value="C:mitochondrial inner membrane"/>
    <property type="evidence" value="ECO:0007669"/>
    <property type="project" value="UniProtKB-SubCell"/>
</dbReference>
<keyword evidence="17" id="KW-1208">Phospholipid metabolism</keyword>
<evidence type="ECO:0000256" key="10">
    <source>
        <dbReference type="ARBA" id="ARBA00022695"/>
    </source>
</evidence>
<comment type="pathway">
    <text evidence="4">Lipid metabolism.</text>
</comment>